<dbReference type="EMBL" id="ANJA01003991">
    <property type="protein sequence ID" value="ETO60141.1"/>
    <property type="molecule type" value="Genomic_DNA"/>
</dbReference>
<dbReference type="OrthoDB" id="110390at2759"/>
<proteinExistence type="predicted"/>
<sequence>MSLPLPAILTCRLAIKNGDPLTSCRNKTEPIDFSFQIDRSFRLFKAQVATEFIRRLPNDWQDDFSVYLKPTKHAPQREFLELDEENFSSRVARSWELARLRLHGQSDFVLMVFVYVPRAPEPRANTIRRATKNQIQEQVPRVAAMLAERNISSGPASQLYMATIQARLPADAPLQVPDNTTFRQLRNIDQLSQEMETNQNTTQATADMNFRMLRIKIQGTVIQVQVHVGDLQEILGLPAYSLRPPFRDPVDFETPAPAEDMDDVNHLNDHL</sequence>
<comment type="caution">
    <text evidence="2">The sequence shown here is derived from an EMBL/GenBank/DDBJ whole genome shotgun (WGS) entry which is preliminary data.</text>
</comment>
<reference evidence="2 3" key="1">
    <citation type="submission" date="2013-11" db="EMBL/GenBank/DDBJ databases">
        <title>The Genome Sequence of Phytophthora parasitica P1976.</title>
        <authorList>
            <consortium name="The Broad Institute Genomics Platform"/>
            <person name="Russ C."/>
            <person name="Tyler B."/>
            <person name="Panabieres F."/>
            <person name="Shan W."/>
            <person name="Tripathy S."/>
            <person name="Grunwald N."/>
            <person name="Machado M."/>
            <person name="Johnson C.S."/>
            <person name="Walker B."/>
            <person name="Young S."/>
            <person name="Zeng Q."/>
            <person name="Gargeya S."/>
            <person name="Fitzgerald M."/>
            <person name="Haas B."/>
            <person name="Abouelleil A."/>
            <person name="Allen A.W."/>
            <person name="Alvarado L."/>
            <person name="Arachchi H.M."/>
            <person name="Berlin A.M."/>
            <person name="Chapman S.B."/>
            <person name="Gainer-Dewar J."/>
            <person name="Goldberg J."/>
            <person name="Griggs A."/>
            <person name="Gujja S."/>
            <person name="Hansen M."/>
            <person name="Howarth C."/>
            <person name="Imamovic A."/>
            <person name="Ireland A."/>
            <person name="Larimer J."/>
            <person name="McCowan C."/>
            <person name="Murphy C."/>
            <person name="Pearson M."/>
            <person name="Poon T.W."/>
            <person name="Priest M."/>
            <person name="Roberts A."/>
            <person name="Saif S."/>
            <person name="Shea T."/>
            <person name="Sisk P."/>
            <person name="Sykes S."/>
            <person name="Wortman J."/>
            <person name="Nusbaum C."/>
            <person name="Birren B."/>
        </authorList>
    </citation>
    <scope>NUCLEOTIDE SEQUENCE [LARGE SCALE GENOMIC DNA]</scope>
    <source>
        <strain evidence="2 3">P1976</strain>
    </source>
</reference>
<gene>
    <name evidence="2" type="ORF">F444_21626</name>
</gene>
<evidence type="ECO:0000313" key="2">
    <source>
        <dbReference type="EMBL" id="ETO60141.1"/>
    </source>
</evidence>
<evidence type="ECO:0000256" key="1">
    <source>
        <dbReference type="SAM" id="MobiDB-lite"/>
    </source>
</evidence>
<evidence type="ECO:0000313" key="3">
    <source>
        <dbReference type="Proteomes" id="UP000028582"/>
    </source>
</evidence>
<dbReference type="AlphaFoldDB" id="A0A080Z0I0"/>
<dbReference type="Proteomes" id="UP000028582">
    <property type="component" value="Unassembled WGS sequence"/>
</dbReference>
<name>A0A080Z0I0_PHYNI</name>
<protein>
    <submittedName>
        <fullName evidence="2">Uncharacterized protein</fullName>
    </submittedName>
</protein>
<accession>A0A080Z0I0</accession>
<feature type="region of interest" description="Disordered" evidence="1">
    <location>
        <begin position="251"/>
        <end position="271"/>
    </location>
</feature>
<organism evidence="2 3">
    <name type="scientific">Phytophthora nicotianae P1976</name>
    <dbReference type="NCBI Taxonomy" id="1317066"/>
    <lineage>
        <taxon>Eukaryota</taxon>
        <taxon>Sar</taxon>
        <taxon>Stramenopiles</taxon>
        <taxon>Oomycota</taxon>
        <taxon>Peronosporomycetes</taxon>
        <taxon>Peronosporales</taxon>
        <taxon>Peronosporaceae</taxon>
        <taxon>Phytophthora</taxon>
    </lineage>
</organism>